<dbReference type="GeneID" id="30982734"/>
<accession>A0A1E4SR88</accession>
<evidence type="ECO:0000313" key="1">
    <source>
        <dbReference type="EMBL" id="ODV81957.1"/>
    </source>
</evidence>
<gene>
    <name evidence="1" type="ORF">CANTADRAFT_34693</name>
</gene>
<feature type="non-terminal residue" evidence="1">
    <location>
        <position position="54"/>
    </location>
</feature>
<keyword evidence="2" id="KW-1185">Reference proteome</keyword>
<reference evidence="2" key="1">
    <citation type="submission" date="2016-05" db="EMBL/GenBank/DDBJ databases">
        <title>Comparative genomics of biotechnologically important yeasts.</title>
        <authorList>
            <consortium name="DOE Joint Genome Institute"/>
            <person name="Riley R."/>
            <person name="Haridas S."/>
            <person name="Wolfe K.H."/>
            <person name="Lopes M.R."/>
            <person name="Hittinger C.T."/>
            <person name="Goker M."/>
            <person name="Salamov A."/>
            <person name="Wisecaver J."/>
            <person name="Long T.M."/>
            <person name="Aerts A.L."/>
            <person name="Barry K."/>
            <person name="Choi C."/>
            <person name="Clum A."/>
            <person name="Coughlan A.Y."/>
            <person name="Deshpande S."/>
            <person name="Douglass A.P."/>
            <person name="Hanson S.J."/>
            <person name="Klenk H.-P."/>
            <person name="Labutti K."/>
            <person name="Lapidus A."/>
            <person name="Lindquist E."/>
            <person name="Lipzen A."/>
            <person name="Meier-Kolthoff J.P."/>
            <person name="Ohm R.A."/>
            <person name="Otillar R.P."/>
            <person name="Pangilinan J."/>
            <person name="Peng Y."/>
            <person name="Rokas A."/>
            <person name="Rosa C.A."/>
            <person name="Scheuner C."/>
            <person name="Sibirny A.A."/>
            <person name="Slot J.C."/>
            <person name="Stielow J.B."/>
            <person name="Sun H."/>
            <person name="Kurtzman C.P."/>
            <person name="Blackwell M."/>
            <person name="Grigoriev I.V."/>
            <person name="Jeffries T.W."/>
        </authorList>
    </citation>
    <scope>NUCLEOTIDE SEQUENCE [LARGE SCALE GENOMIC DNA]</scope>
    <source>
        <strain evidence="2">NRRL Y-17324</strain>
    </source>
</reference>
<dbReference type="Proteomes" id="UP000094285">
    <property type="component" value="Unassembled WGS sequence"/>
</dbReference>
<sequence length="54" mass="6310">SQVEVEDDQEVNLSETIPQLQALIDRSDNSKELEQEIKVLFMRGYWNGFYAGFE</sequence>
<evidence type="ECO:0000313" key="2">
    <source>
        <dbReference type="Proteomes" id="UP000094285"/>
    </source>
</evidence>
<dbReference type="EMBL" id="KV453909">
    <property type="protein sequence ID" value="ODV81957.1"/>
    <property type="molecule type" value="Genomic_DNA"/>
</dbReference>
<protein>
    <submittedName>
        <fullName evidence="1">Uncharacterized protein</fullName>
    </submittedName>
</protein>
<feature type="non-terminal residue" evidence="1">
    <location>
        <position position="1"/>
    </location>
</feature>
<dbReference type="AlphaFoldDB" id="A0A1E4SR88"/>
<name>A0A1E4SR88_9ASCO</name>
<dbReference type="RefSeq" id="XP_020067079.1">
    <property type="nucleotide sequence ID" value="XM_020208597.1"/>
</dbReference>
<organism evidence="1 2">
    <name type="scientific">Suhomyces tanzawaensis NRRL Y-17324</name>
    <dbReference type="NCBI Taxonomy" id="984487"/>
    <lineage>
        <taxon>Eukaryota</taxon>
        <taxon>Fungi</taxon>
        <taxon>Dikarya</taxon>
        <taxon>Ascomycota</taxon>
        <taxon>Saccharomycotina</taxon>
        <taxon>Pichiomycetes</taxon>
        <taxon>Debaryomycetaceae</taxon>
        <taxon>Suhomyces</taxon>
    </lineage>
</organism>
<proteinExistence type="predicted"/>